<dbReference type="Gene3D" id="3.40.640.10">
    <property type="entry name" value="Type I PLP-dependent aspartate aminotransferase-like (Major domain)"/>
    <property type="match status" value="1"/>
</dbReference>
<dbReference type="GO" id="GO:0019346">
    <property type="term" value="P:transsulfuration"/>
    <property type="evidence" value="ECO:0007669"/>
    <property type="project" value="InterPro"/>
</dbReference>
<comment type="cofactor">
    <cofactor evidence="1 3">
        <name>pyridoxal 5'-phosphate</name>
        <dbReference type="ChEBI" id="CHEBI:597326"/>
    </cofactor>
</comment>
<dbReference type="InterPro" id="IPR015424">
    <property type="entry name" value="PyrdxlP-dep_Trfase"/>
</dbReference>
<evidence type="ECO:0000313" key="5">
    <source>
        <dbReference type="Proteomes" id="UP000475117"/>
    </source>
</evidence>
<evidence type="ECO:0000256" key="2">
    <source>
        <dbReference type="ARBA" id="ARBA00022898"/>
    </source>
</evidence>
<dbReference type="RefSeq" id="WP_164363483.1">
    <property type="nucleotide sequence ID" value="NZ_CP066776.1"/>
</dbReference>
<dbReference type="PANTHER" id="PTHR42699:SF1">
    <property type="entry name" value="CYSTATHIONINE GAMMA-SYNTHASE-RELATED"/>
    <property type="match status" value="1"/>
</dbReference>
<dbReference type="InterPro" id="IPR051750">
    <property type="entry name" value="Trans-sulfuration_enzymes"/>
</dbReference>
<proteinExistence type="inferred from homology"/>
<dbReference type="Proteomes" id="UP000475117">
    <property type="component" value="Chromosome"/>
</dbReference>
<keyword evidence="4" id="KW-0808">Transferase</keyword>
<dbReference type="EMBL" id="CP066776">
    <property type="protein sequence ID" value="QQL43971.1"/>
    <property type="molecule type" value="Genomic_DNA"/>
</dbReference>
<dbReference type="PANTHER" id="PTHR42699">
    <property type="match status" value="1"/>
</dbReference>
<name>A0A6B3LB61_9BACT</name>
<gene>
    <name evidence="4" type="ORF">G3M56_008690</name>
</gene>
<dbReference type="InterPro" id="IPR015421">
    <property type="entry name" value="PyrdxlP-dep_Trfase_major"/>
</dbReference>
<dbReference type="InterPro" id="IPR000277">
    <property type="entry name" value="Cys/Met-Metab_PyrdxlP-dep_enz"/>
</dbReference>
<keyword evidence="2 3" id="KW-0663">Pyridoxal phosphate</keyword>
<comment type="similarity">
    <text evidence="3">Belongs to the trans-sulfuration enzymes family.</text>
</comment>
<dbReference type="Pfam" id="PF01053">
    <property type="entry name" value="Cys_Met_Meta_PP"/>
    <property type="match status" value="1"/>
</dbReference>
<evidence type="ECO:0000256" key="1">
    <source>
        <dbReference type="ARBA" id="ARBA00001933"/>
    </source>
</evidence>
<protein>
    <submittedName>
        <fullName evidence="4">PLP-dependent transferase</fullName>
    </submittedName>
</protein>
<dbReference type="SUPFAM" id="SSF53383">
    <property type="entry name" value="PLP-dependent transferases"/>
    <property type="match status" value="1"/>
</dbReference>
<keyword evidence="5" id="KW-1185">Reference proteome</keyword>
<organism evidence="4 5">
    <name type="scientific">Sulfuriroseicoccus oceanibius</name>
    <dbReference type="NCBI Taxonomy" id="2707525"/>
    <lineage>
        <taxon>Bacteria</taxon>
        <taxon>Pseudomonadati</taxon>
        <taxon>Verrucomicrobiota</taxon>
        <taxon>Verrucomicrobiia</taxon>
        <taxon>Verrucomicrobiales</taxon>
        <taxon>Verrucomicrobiaceae</taxon>
        <taxon>Sulfuriroseicoccus</taxon>
    </lineage>
</organism>
<dbReference type="InterPro" id="IPR015422">
    <property type="entry name" value="PyrdxlP-dep_Trfase_small"/>
</dbReference>
<evidence type="ECO:0000256" key="3">
    <source>
        <dbReference type="RuleBase" id="RU362118"/>
    </source>
</evidence>
<accession>A0A6B3LB61</accession>
<dbReference type="KEGG" id="soa:G3M56_008690"/>
<dbReference type="GO" id="GO:0030170">
    <property type="term" value="F:pyridoxal phosphate binding"/>
    <property type="evidence" value="ECO:0007669"/>
    <property type="project" value="InterPro"/>
</dbReference>
<dbReference type="AlphaFoldDB" id="A0A6B3LB61"/>
<evidence type="ECO:0000313" key="4">
    <source>
        <dbReference type="EMBL" id="QQL43971.1"/>
    </source>
</evidence>
<sequence length="501" mass="54511">MTRNVFLDPCWREADLGKPLPDSTHACSVCLPTWQSNIDYEEGVEAVVAKLEAGYPRFVINPIVRELHQQMLDMHGHPGEVRALAFCDPSAAARCAAFVEQETGRDDLVRIDGCSVFLAADAVGAAVYYWRYAGDGISSRSAKVLMDGGVLSDYAADGESARAEIRERIAAEYDGVAPDDVYLFPSGMAAIAGAHRVLQSLMPGGRFVQVDFPYVDALRVQRHFGARLSEFLHIDRDGAPSVAFGECFGNGDIAGVFVECPSNPLLRCVDLAELAQEAGRRDIPVVVDDTVSSSRNVDVIGHADMVSTSLTKWWSGSGDVMAGSIVLNPRGKHYERLKRAMDAARLPELCAPDALHLAPLTEGYAKRVAAASDNAKALVEWLRDQPEVARVWHPLTETANHYEAIRRADGGWGALFSLTFHGGEESSARFFDALELNKGPSLGTNFTLVCPYVLLAHYDELDWAAELGAPRDLVRVSVGCEPIDELIAKFERALAAIHRAA</sequence>
<reference evidence="4 5" key="1">
    <citation type="submission" date="2020-12" db="EMBL/GenBank/DDBJ databases">
        <title>Sulforoseuscoccus oceanibium gen. nov., sp. nov., a representative of the phylum Verrucomicrobia with special cytoplasmic membrane, and proposal of Sulforoseuscoccusaceae fam. nov.</title>
        <authorList>
            <person name="Xi F."/>
        </authorList>
    </citation>
    <scope>NUCLEOTIDE SEQUENCE [LARGE SCALE GENOMIC DNA]</scope>
    <source>
        <strain evidence="4 5">T37</strain>
    </source>
</reference>
<dbReference type="Gene3D" id="3.90.1150.10">
    <property type="entry name" value="Aspartate Aminotransferase, domain 1"/>
    <property type="match status" value="1"/>
</dbReference>
<dbReference type="GO" id="GO:0003962">
    <property type="term" value="F:cystathionine gamma-synthase activity"/>
    <property type="evidence" value="ECO:0007669"/>
    <property type="project" value="TreeGrafter"/>
</dbReference>